<gene>
    <name evidence="1" type="ORF">C1H46_045881</name>
</gene>
<protein>
    <submittedName>
        <fullName evidence="1">Uncharacterized protein</fullName>
    </submittedName>
</protein>
<evidence type="ECO:0000313" key="2">
    <source>
        <dbReference type="Proteomes" id="UP000315295"/>
    </source>
</evidence>
<proteinExistence type="predicted"/>
<dbReference type="AlphaFoldDB" id="A0A540K2S8"/>
<keyword evidence="2" id="KW-1185">Reference proteome</keyword>
<name>A0A540K2S8_MALBA</name>
<dbReference type="EMBL" id="VIEB01017333">
    <property type="protein sequence ID" value="TQD68586.1"/>
    <property type="molecule type" value="Genomic_DNA"/>
</dbReference>
<accession>A0A540K2S8</accession>
<evidence type="ECO:0000313" key="1">
    <source>
        <dbReference type="EMBL" id="TQD68586.1"/>
    </source>
</evidence>
<reference evidence="1 2" key="1">
    <citation type="journal article" date="2019" name="G3 (Bethesda)">
        <title>Sequencing of a Wild Apple (Malus baccata) Genome Unravels the Differences Between Cultivated and Wild Apple Species Regarding Disease Resistance and Cold Tolerance.</title>
        <authorList>
            <person name="Chen X."/>
        </authorList>
    </citation>
    <scope>NUCLEOTIDE SEQUENCE [LARGE SCALE GENOMIC DNA]</scope>
    <source>
        <strain evidence="2">cv. Shandingzi</strain>
        <tissue evidence="1">Leaves</tissue>
    </source>
</reference>
<sequence>MKTLLQGTSALVNHFICTKAYCTHSKMRVTSREDERACLVYSNYKQHICTD</sequence>
<dbReference type="Proteomes" id="UP000315295">
    <property type="component" value="Unassembled WGS sequence"/>
</dbReference>
<organism evidence="1 2">
    <name type="scientific">Malus baccata</name>
    <name type="common">Siberian crab apple</name>
    <name type="synonym">Pyrus baccata</name>
    <dbReference type="NCBI Taxonomy" id="106549"/>
    <lineage>
        <taxon>Eukaryota</taxon>
        <taxon>Viridiplantae</taxon>
        <taxon>Streptophyta</taxon>
        <taxon>Embryophyta</taxon>
        <taxon>Tracheophyta</taxon>
        <taxon>Spermatophyta</taxon>
        <taxon>Magnoliopsida</taxon>
        <taxon>eudicotyledons</taxon>
        <taxon>Gunneridae</taxon>
        <taxon>Pentapetalae</taxon>
        <taxon>rosids</taxon>
        <taxon>fabids</taxon>
        <taxon>Rosales</taxon>
        <taxon>Rosaceae</taxon>
        <taxon>Amygdaloideae</taxon>
        <taxon>Maleae</taxon>
        <taxon>Malus</taxon>
    </lineage>
</organism>
<comment type="caution">
    <text evidence="1">The sequence shown here is derived from an EMBL/GenBank/DDBJ whole genome shotgun (WGS) entry which is preliminary data.</text>
</comment>